<proteinExistence type="predicted"/>
<reference evidence="1" key="1">
    <citation type="journal article" date="2015" name="Nature">
        <title>Complex archaea that bridge the gap between prokaryotes and eukaryotes.</title>
        <authorList>
            <person name="Spang A."/>
            <person name="Saw J.H."/>
            <person name="Jorgensen S.L."/>
            <person name="Zaremba-Niedzwiedzka K."/>
            <person name="Martijn J."/>
            <person name="Lind A.E."/>
            <person name="van Eijk R."/>
            <person name="Schleper C."/>
            <person name="Guy L."/>
            <person name="Ettema T.J."/>
        </authorList>
    </citation>
    <scope>NUCLEOTIDE SEQUENCE</scope>
</reference>
<accession>A0A0F9G164</accession>
<gene>
    <name evidence="1" type="ORF">LCGC14_1885220</name>
</gene>
<sequence length="67" mass="7361">EVNNCTGFMMCRPFPSARDCAKGTNQIQQWAENTRLGIPIIFGIDPHPQTYKGTRIVGGDHGDSSPQ</sequence>
<dbReference type="EMBL" id="LAZR01019481">
    <property type="protein sequence ID" value="KKL92383.1"/>
    <property type="molecule type" value="Genomic_DNA"/>
</dbReference>
<organism evidence="1">
    <name type="scientific">marine sediment metagenome</name>
    <dbReference type="NCBI Taxonomy" id="412755"/>
    <lineage>
        <taxon>unclassified sequences</taxon>
        <taxon>metagenomes</taxon>
        <taxon>ecological metagenomes</taxon>
    </lineage>
</organism>
<dbReference type="AlphaFoldDB" id="A0A0F9G164"/>
<name>A0A0F9G164_9ZZZZ</name>
<comment type="caution">
    <text evidence="1">The sequence shown here is derived from an EMBL/GenBank/DDBJ whole genome shotgun (WGS) entry which is preliminary data.</text>
</comment>
<evidence type="ECO:0000313" key="1">
    <source>
        <dbReference type="EMBL" id="KKL92383.1"/>
    </source>
</evidence>
<feature type="non-terminal residue" evidence="1">
    <location>
        <position position="1"/>
    </location>
</feature>
<protein>
    <submittedName>
        <fullName evidence="1">Uncharacterized protein</fullName>
    </submittedName>
</protein>